<dbReference type="AlphaFoldDB" id="A0A7W9SQL3"/>
<reference evidence="1 2" key="1">
    <citation type="submission" date="2020-08" db="EMBL/GenBank/DDBJ databases">
        <title>Genomic Encyclopedia of Type Strains, Phase IV (KMG-IV): sequencing the most valuable type-strain genomes for metagenomic binning, comparative biology and taxonomic classification.</title>
        <authorList>
            <person name="Goeker M."/>
        </authorList>
    </citation>
    <scope>NUCLEOTIDE SEQUENCE [LARGE SCALE GENOMIC DNA]</scope>
    <source>
        <strain evidence="1 2">DSM 23562</strain>
    </source>
</reference>
<name>A0A7W9SQL3_ARMRO</name>
<evidence type="ECO:0000313" key="2">
    <source>
        <dbReference type="Proteomes" id="UP000520814"/>
    </source>
</evidence>
<dbReference type="RefSeq" id="WP_184197065.1">
    <property type="nucleotide sequence ID" value="NZ_JACHGW010000002.1"/>
</dbReference>
<proteinExistence type="predicted"/>
<organism evidence="1 2">
    <name type="scientific">Armatimonas rosea</name>
    <dbReference type="NCBI Taxonomy" id="685828"/>
    <lineage>
        <taxon>Bacteria</taxon>
        <taxon>Bacillati</taxon>
        <taxon>Armatimonadota</taxon>
        <taxon>Armatimonadia</taxon>
        <taxon>Armatimonadales</taxon>
        <taxon>Armatimonadaceae</taxon>
        <taxon>Armatimonas</taxon>
    </lineage>
</organism>
<dbReference type="Proteomes" id="UP000520814">
    <property type="component" value="Unassembled WGS sequence"/>
</dbReference>
<comment type="caution">
    <text evidence="1">The sequence shown here is derived from an EMBL/GenBank/DDBJ whole genome shotgun (WGS) entry which is preliminary data.</text>
</comment>
<sequence>MTLTREATALTPDAFEARFSDLVELICDAAQLGHPKPFMEAQYTLLKAWMHDEFPRIAEVFSGVLQKEFESLYQPESLASLLAQDSGALMVRLLDTQAAIVAWKNTQAN</sequence>
<protein>
    <submittedName>
        <fullName evidence="1">Uncharacterized protein</fullName>
    </submittedName>
</protein>
<gene>
    <name evidence="1" type="ORF">HNQ39_002818</name>
</gene>
<dbReference type="EMBL" id="JACHGW010000002">
    <property type="protein sequence ID" value="MBB6051027.1"/>
    <property type="molecule type" value="Genomic_DNA"/>
</dbReference>
<evidence type="ECO:0000313" key="1">
    <source>
        <dbReference type="EMBL" id="MBB6051027.1"/>
    </source>
</evidence>
<keyword evidence="2" id="KW-1185">Reference proteome</keyword>
<accession>A0A7W9SQL3</accession>